<evidence type="ECO:0000256" key="3">
    <source>
        <dbReference type="ARBA" id="ARBA00022741"/>
    </source>
</evidence>
<dbReference type="PANTHER" id="PTHR11920:SF335">
    <property type="entry name" value="GUANYLATE CYCLASE"/>
    <property type="match status" value="1"/>
</dbReference>
<accession>A0AAD2GBM7</accession>
<dbReference type="InterPro" id="IPR050401">
    <property type="entry name" value="Cyclic_nucleotide_synthase"/>
</dbReference>
<organism evidence="10 11">
    <name type="scientific">Cylindrotheca closterium</name>
    <dbReference type="NCBI Taxonomy" id="2856"/>
    <lineage>
        <taxon>Eukaryota</taxon>
        <taxon>Sar</taxon>
        <taxon>Stramenopiles</taxon>
        <taxon>Ochrophyta</taxon>
        <taxon>Bacillariophyta</taxon>
        <taxon>Bacillariophyceae</taxon>
        <taxon>Bacillariophycidae</taxon>
        <taxon>Bacillariales</taxon>
        <taxon>Bacillariaceae</taxon>
        <taxon>Cylindrotheca</taxon>
    </lineage>
</organism>
<dbReference type="InterPro" id="IPR029787">
    <property type="entry name" value="Nucleotide_cyclase"/>
</dbReference>
<dbReference type="Gene3D" id="1.10.1300.10">
    <property type="entry name" value="3'5'-cyclic nucleotide phosphodiesterase, catalytic domain"/>
    <property type="match status" value="1"/>
</dbReference>
<evidence type="ECO:0000256" key="8">
    <source>
        <dbReference type="SAM" id="Phobius"/>
    </source>
</evidence>
<evidence type="ECO:0000313" key="11">
    <source>
        <dbReference type="Proteomes" id="UP001295423"/>
    </source>
</evidence>
<dbReference type="CDD" id="cd07302">
    <property type="entry name" value="CHD"/>
    <property type="match status" value="1"/>
</dbReference>
<dbReference type="GO" id="GO:0004114">
    <property type="term" value="F:3',5'-cyclic-nucleotide phosphodiesterase activity"/>
    <property type="evidence" value="ECO:0007669"/>
    <property type="project" value="InterPro"/>
</dbReference>
<dbReference type="GO" id="GO:0001653">
    <property type="term" value="F:peptide receptor activity"/>
    <property type="evidence" value="ECO:0007669"/>
    <property type="project" value="TreeGrafter"/>
</dbReference>
<feature type="compositionally biased region" description="Acidic residues" evidence="7">
    <location>
        <begin position="1036"/>
        <end position="1051"/>
    </location>
</feature>
<dbReference type="SUPFAM" id="SSF55073">
    <property type="entry name" value="Nucleotide cyclase"/>
    <property type="match status" value="1"/>
</dbReference>
<dbReference type="InterPro" id="IPR036971">
    <property type="entry name" value="PDEase_catalytic_dom_sf"/>
</dbReference>
<dbReference type="GO" id="GO:0004383">
    <property type="term" value="F:guanylate cyclase activity"/>
    <property type="evidence" value="ECO:0007669"/>
    <property type="project" value="TreeGrafter"/>
</dbReference>
<dbReference type="Gene3D" id="3.30.70.1230">
    <property type="entry name" value="Nucleotide cyclase"/>
    <property type="match status" value="1"/>
</dbReference>
<dbReference type="InterPro" id="IPR003607">
    <property type="entry name" value="HD/PDEase_dom"/>
</dbReference>
<dbReference type="Proteomes" id="UP001295423">
    <property type="component" value="Unassembled WGS sequence"/>
</dbReference>
<proteinExistence type="predicted"/>
<evidence type="ECO:0000256" key="2">
    <source>
        <dbReference type="ARBA" id="ARBA00022692"/>
    </source>
</evidence>
<evidence type="ECO:0000256" key="5">
    <source>
        <dbReference type="ARBA" id="ARBA00023136"/>
    </source>
</evidence>
<sequence>MSLREIVRENSGHTTAEPKKLFKMPFDISMRGDAMSRSLRKSNTSKLPTPQDAAPIVAKEEEAAVEKAKILVAMVLFLSAVCVGVGMYMIGVEQDEQNFENLFAGYASEVSTVSQQKIDQLLRSLDSFAFSISSQAESELKLSNQRWPFYAVSEWSQKVEKFADSAASKDPHVMLAPVVQQTDRTEWANYMQDNIMTWVQESISNEDFDGQYTTGTIMNSTVPFIYELDAANGYQPTAIRHSGEALPIWQTYPLKSDPTVPYISAGLDSLSTAEIEDLYRVTKQVSGPAIGMTNITLESGVTVPASHIMQPIYDTTHNSGIAKEMTAVVVYRIDWSSYFEDLLVDAKGIILVLKSSCANRSSTIFSMKMDGSATTAILGDLSDLHSQSYDHLEHIETLIDPDIDESQVPDGVCVPRLTMHLYPTQEFYDSIETYVTPFEKASIIFAVFGLPAFVFFLYDYLVGRRQREFMDRIAIQEMIVSNVFPKAVRERIYGQNNPHQRESNLDGTAIESINSEREDVAPMAELFPSTTIVFADIAGFTAWASTREPQQVFILLETIFGAFDTMASQHGVFKVETVGDCYVGAAGLELGDMVPSADHASAACFFANDAVEKMGELTKRLEVTLGPDTADLDLRVGIHSGQVTAGVLRGERSRFQLFGDTMNTAARMESSGERNRIQLSQATVDLLTQSGHSHWFISRGNKIFLKGKGNMQTYWLRRSAVQRSKRYESSDEFSVLDEMDELDDDDAAAGRSTTDLKLENIADGMNKMERLVEWNVEVLTSLLQQIIASRRGEVKSIEPLANLEKTVGSGATILEEFVPIIPLKRFGERELRKRRPAHTIDIGEEAKSQLRSFLTIIAGLYKDNPFHNFEHASHVTASVKKLLKRIVTVDEGNGLSGSSNHSSSLDLVDLAGHSYGITSDPLTQFAVVFSAIIHDVDHPGVPNTQLVKEKTRSAQIYQKSIAEQNSVELSWDMLMGDEFRTLRACIYQTGDELKRFRQLVVNTVMATDVVDKELQELRKSRWEKAFSSECISIVDSSDDDDDDDNNNDDDNNDKSEDRKATIVIEHLIQASDVSHTMQHWYVYKTWNEKFFQECYGAYMAGRGETDPSINWYKGEIGFFEFYVIPLAKKLDSCGVFGVSSHEYLNYAIGNREEWVREGENLVQEWKEKYGGGEDEEDTEDVTVVC</sequence>
<dbReference type="SUPFAM" id="SSF109604">
    <property type="entry name" value="HD-domain/PDEase-like"/>
    <property type="match status" value="1"/>
</dbReference>
<evidence type="ECO:0000313" key="10">
    <source>
        <dbReference type="EMBL" id="CAJ1968567.1"/>
    </source>
</evidence>
<keyword evidence="5 8" id="KW-0472">Membrane</keyword>
<keyword evidence="6" id="KW-0456">Lyase</keyword>
<keyword evidence="3" id="KW-0547">Nucleotide-binding</keyword>
<protein>
    <recommendedName>
        <fullName evidence="9">Guanylate cyclase domain-containing protein</fullName>
    </recommendedName>
</protein>
<keyword evidence="4 8" id="KW-1133">Transmembrane helix</keyword>
<dbReference type="PROSITE" id="PS50125">
    <property type="entry name" value="GUANYLATE_CYCLASE_2"/>
    <property type="match status" value="1"/>
</dbReference>
<evidence type="ECO:0000256" key="7">
    <source>
        <dbReference type="SAM" id="MobiDB-lite"/>
    </source>
</evidence>
<gene>
    <name evidence="10" type="ORF">CYCCA115_LOCUS23299</name>
</gene>
<dbReference type="InterPro" id="IPR001054">
    <property type="entry name" value="A/G_cyclase"/>
</dbReference>
<keyword evidence="11" id="KW-1185">Reference proteome</keyword>
<feature type="region of interest" description="Disordered" evidence="7">
    <location>
        <begin position="1034"/>
        <end position="1056"/>
    </location>
</feature>
<dbReference type="SMART" id="SM00471">
    <property type="entry name" value="HDc"/>
    <property type="match status" value="1"/>
</dbReference>
<dbReference type="GO" id="GO:0007168">
    <property type="term" value="P:receptor guanylyl cyclase signaling pathway"/>
    <property type="evidence" value="ECO:0007669"/>
    <property type="project" value="TreeGrafter"/>
</dbReference>
<name>A0AAD2GBM7_9STRA</name>
<evidence type="ECO:0000256" key="6">
    <source>
        <dbReference type="ARBA" id="ARBA00023239"/>
    </source>
</evidence>
<comment type="subcellular location">
    <subcellularLocation>
        <location evidence="1">Membrane</location>
    </subcellularLocation>
</comment>
<dbReference type="GO" id="GO:0000166">
    <property type="term" value="F:nucleotide binding"/>
    <property type="evidence" value="ECO:0007669"/>
    <property type="project" value="UniProtKB-KW"/>
</dbReference>
<dbReference type="SMART" id="SM00044">
    <property type="entry name" value="CYCc"/>
    <property type="match status" value="1"/>
</dbReference>
<feature type="transmembrane region" description="Helical" evidence="8">
    <location>
        <begin position="70"/>
        <end position="91"/>
    </location>
</feature>
<dbReference type="InterPro" id="IPR002073">
    <property type="entry name" value="PDEase_catalytic_dom"/>
</dbReference>
<dbReference type="AlphaFoldDB" id="A0AAD2GBM7"/>
<dbReference type="Pfam" id="PF00211">
    <property type="entry name" value="Guanylate_cyc"/>
    <property type="match status" value="1"/>
</dbReference>
<dbReference type="EMBL" id="CAKOGP040002391">
    <property type="protein sequence ID" value="CAJ1968567.1"/>
    <property type="molecule type" value="Genomic_DNA"/>
</dbReference>
<dbReference type="PANTHER" id="PTHR11920">
    <property type="entry name" value="GUANYLYL CYCLASE"/>
    <property type="match status" value="1"/>
</dbReference>
<evidence type="ECO:0000256" key="4">
    <source>
        <dbReference type="ARBA" id="ARBA00022989"/>
    </source>
</evidence>
<evidence type="ECO:0000259" key="9">
    <source>
        <dbReference type="PROSITE" id="PS50125"/>
    </source>
</evidence>
<feature type="domain" description="Guanylate cyclase" evidence="9">
    <location>
        <begin position="531"/>
        <end position="669"/>
    </location>
</feature>
<dbReference type="GO" id="GO:0004016">
    <property type="term" value="F:adenylate cyclase activity"/>
    <property type="evidence" value="ECO:0007669"/>
    <property type="project" value="TreeGrafter"/>
</dbReference>
<evidence type="ECO:0000256" key="1">
    <source>
        <dbReference type="ARBA" id="ARBA00004370"/>
    </source>
</evidence>
<dbReference type="Pfam" id="PF00233">
    <property type="entry name" value="PDEase_I"/>
    <property type="match status" value="1"/>
</dbReference>
<comment type="caution">
    <text evidence="10">The sequence shown here is derived from an EMBL/GenBank/DDBJ whole genome shotgun (WGS) entry which is preliminary data.</text>
</comment>
<dbReference type="GO" id="GO:0035556">
    <property type="term" value="P:intracellular signal transduction"/>
    <property type="evidence" value="ECO:0007669"/>
    <property type="project" value="InterPro"/>
</dbReference>
<dbReference type="GO" id="GO:0005886">
    <property type="term" value="C:plasma membrane"/>
    <property type="evidence" value="ECO:0007669"/>
    <property type="project" value="TreeGrafter"/>
</dbReference>
<keyword evidence="2 8" id="KW-0812">Transmembrane</keyword>
<reference evidence="10" key="1">
    <citation type="submission" date="2023-08" db="EMBL/GenBank/DDBJ databases">
        <authorList>
            <person name="Audoor S."/>
            <person name="Bilcke G."/>
        </authorList>
    </citation>
    <scope>NUCLEOTIDE SEQUENCE</scope>
</reference>